<accession>A0A7R8W695</accession>
<organism evidence="5">
    <name type="scientific">Cyprideis torosa</name>
    <dbReference type="NCBI Taxonomy" id="163714"/>
    <lineage>
        <taxon>Eukaryota</taxon>
        <taxon>Metazoa</taxon>
        <taxon>Ecdysozoa</taxon>
        <taxon>Arthropoda</taxon>
        <taxon>Crustacea</taxon>
        <taxon>Oligostraca</taxon>
        <taxon>Ostracoda</taxon>
        <taxon>Podocopa</taxon>
        <taxon>Podocopida</taxon>
        <taxon>Cytherocopina</taxon>
        <taxon>Cytheroidea</taxon>
        <taxon>Cytherideidae</taxon>
        <taxon>Cyprideis</taxon>
    </lineage>
</organism>
<dbReference type="SUPFAM" id="SSF47473">
    <property type="entry name" value="EF-hand"/>
    <property type="match status" value="1"/>
</dbReference>
<gene>
    <name evidence="5" type="ORF">CTOB1V02_LOCUS3672</name>
</gene>
<proteinExistence type="predicted"/>
<dbReference type="GO" id="GO:0005509">
    <property type="term" value="F:calcium ion binding"/>
    <property type="evidence" value="ECO:0007669"/>
    <property type="project" value="TreeGrafter"/>
</dbReference>
<dbReference type="Gene3D" id="1.10.238.10">
    <property type="entry name" value="EF-hand"/>
    <property type="match status" value="1"/>
</dbReference>
<keyword evidence="3" id="KW-0106">Calcium</keyword>
<dbReference type="FunFam" id="1.10.238.10:FF:000079">
    <property type="entry name" value="Calcium and integrin-binding family member 2"/>
    <property type="match status" value="1"/>
</dbReference>
<dbReference type="InterPro" id="IPR051433">
    <property type="entry name" value="CIBP"/>
</dbReference>
<dbReference type="InterPro" id="IPR011992">
    <property type="entry name" value="EF-hand-dom_pair"/>
</dbReference>
<evidence type="ECO:0000256" key="4">
    <source>
        <dbReference type="ARBA" id="ARBA00022842"/>
    </source>
</evidence>
<dbReference type="AlphaFoldDB" id="A0A7R8W695"/>
<dbReference type="GO" id="GO:0000287">
    <property type="term" value="F:magnesium ion binding"/>
    <property type="evidence" value="ECO:0007669"/>
    <property type="project" value="TreeGrafter"/>
</dbReference>
<evidence type="ECO:0000256" key="1">
    <source>
        <dbReference type="ARBA" id="ARBA00022723"/>
    </source>
</evidence>
<dbReference type="OrthoDB" id="114727at2759"/>
<keyword evidence="2" id="KW-0677">Repeat</keyword>
<protein>
    <submittedName>
        <fullName evidence="5">Uncharacterized protein</fullName>
    </submittedName>
</protein>
<dbReference type="PANTHER" id="PTHR45791:SF6">
    <property type="entry name" value="CALCIUM AND INTEGRIN BINDING FAMILY MEMBER 2"/>
    <property type="match status" value="1"/>
</dbReference>
<dbReference type="PANTHER" id="PTHR45791">
    <property type="entry name" value="CALCIUM AND INTEGRIN BINDING FAMILY MEMBER 2"/>
    <property type="match status" value="1"/>
</dbReference>
<evidence type="ECO:0000256" key="3">
    <source>
        <dbReference type="ARBA" id="ARBA00022837"/>
    </source>
</evidence>
<reference evidence="5" key="1">
    <citation type="submission" date="2020-11" db="EMBL/GenBank/DDBJ databases">
        <authorList>
            <person name="Tran Van P."/>
        </authorList>
    </citation>
    <scope>NUCLEOTIDE SEQUENCE</scope>
</reference>
<dbReference type="EMBL" id="OB660651">
    <property type="protein sequence ID" value="CAD7225740.1"/>
    <property type="molecule type" value="Genomic_DNA"/>
</dbReference>
<dbReference type="GO" id="GO:0055074">
    <property type="term" value="P:calcium ion homeostasis"/>
    <property type="evidence" value="ECO:0007669"/>
    <property type="project" value="TreeGrafter"/>
</dbReference>
<evidence type="ECO:0000313" key="5">
    <source>
        <dbReference type="EMBL" id="CAD7225740.1"/>
    </source>
</evidence>
<evidence type="ECO:0000256" key="2">
    <source>
        <dbReference type="ARBA" id="ARBA00022737"/>
    </source>
</evidence>
<sequence>MGNRLPTLTAEQLDDYQDATFFTRKDILRAQKRYRQLDPDRIPREMTGDEPHSISLPLKVMETLPEIQENPFRRRICQVFSSSGTGDMTFEDFLDMLNVMSEAAPRDIKVHFAFRIFDYNEVPMDLRRLERLRRLLN</sequence>
<keyword evidence="4" id="KW-0460">Magnesium</keyword>
<name>A0A7R8W695_9CRUS</name>
<keyword evidence="1" id="KW-0479">Metal-binding</keyword>